<proteinExistence type="predicted"/>
<dbReference type="Gene3D" id="1.10.260.80">
    <property type="match status" value="1"/>
</dbReference>
<evidence type="ECO:0000313" key="1">
    <source>
        <dbReference type="EMBL" id="RPJ66490.1"/>
    </source>
</evidence>
<name>A0A3N5Y0B3_9ALTE</name>
<sequence>MQVDTSFMLDLTNIKGVIFDLDGTLVESSLDFAKMRAEIGCPPNEDILTFIDNIACPDEKAKAQDIVLQQEMDDAYNAKMLPIGEVMLKQVAQAKLPVGLVTRNCKQATEIKLSNNHISMDVVLTREDAPAKPDPTALLQIAEMWSIAPENLIYVGDYIYDQQAADNAGMRCQLV</sequence>
<organism evidence="1 2">
    <name type="scientific">Alteromonas sediminis</name>
    <dbReference type="NCBI Taxonomy" id="2259342"/>
    <lineage>
        <taxon>Bacteria</taxon>
        <taxon>Pseudomonadati</taxon>
        <taxon>Pseudomonadota</taxon>
        <taxon>Gammaproteobacteria</taxon>
        <taxon>Alteromonadales</taxon>
        <taxon>Alteromonadaceae</taxon>
        <taxon>Alteromonas/Salinimonas group</taxon>
        <taxon>Alteromonas</taxon>
    </lineage>
</organism>
<reference evidence="1 2" key="1">
    <citation type="submission" date="2018-11" db="EMBL/GenBank/DDBJ databases">
        <authorList>
            <person name="Ye M.-Q."/>
            <person name="Du Z.-J."/>
        </authorList>
    </citation>
    <scope>NUCLEOTIDE SEQUENCE [LARGE SCALE GENOMIC DNA]</scope>
    <source>
        <strain evidence="1 2">U0105</strain>
    </source>
</reference>
<accession>A0A3N5Y0B3</accession>
<dbReference type="InterPro" id="IPR023214">
    <property type="entry name" value="HAD_sf"/>
</dbReference>
<keyword evidence="2" id="KW-1185">Reference proteome</keyword>
<dbReference type="RefSeq" id="WP_124027848.1">
    <property type="nucleotide sequence ID" value="NZ_JBHRSN010000006.1"/>
</dbReference>
<dbReference type="SUPFAM" id="SSF56784">
    <property type="entry name" value="HAD-like"/>
    <property type="match status" value="1"/>
</dbReference>
<dbReference type="Gene3D" id="3.40.50.1000">
    <property type="entry name" value="HAD superfamily/HAD-like"/>
    <property type="match status" value="1"/>
</dbReference>
<dbReference type="InterPro" id="IPR041492">
    <property type="entry name" value="HAD_2"/>
</dbReference>
<keyword evidence="1" id="KW-0378">Hydrolase</keyword>
<dbReference type="AlphaFoldDB" id="A0A3N5Y0B3"/>
<dbReference type="InterPro" id="IPR006439">
    <property type="entry name" value="HAD-SF_hydro_IA"/>
</dbReference>
<dbReference type="PANTHER" id="PTHR43885:SF1">
    <property type="entry name" value="SUPERFAMILY HYDROLASE, PUTATIVE (AFU_ORTHOLOGUE AFUA_4G13290)-RELATED"/>
    <property type="match status" value="1"/>
</dbReference>
<dbReference type="GO" id="GO:0016787">
    <property type="term" value="F:hydrolase activity"/>
    <property type="evidence" value="ECO:0007669"/>
    <property type="project" value="UniProtKB-KW"/>
</dbReference>
<dbReference type="EMBL" id="RPOK01000003">
    <property type="protein sequence ID" value="RPJ66490.1"/>
    <property type="molecule type" value="Genomic_DNA"/>
</dbReference>
<dbReference type="NCBIfam" id="TIGR01549">
    <property type="entry name" value="HAD-SF-IA-v1"/>
    <property type="match status" value="1"/>
</dbReference>
<dbReference type="PANTHER" id="PTHR43885">
    <property type="entry name" value="HALOACID DEHALOGENASE-LIKE HYDROLASE"/>
    <property type="match status" value="1"/>
</dbReference>
<protein>
    <submittedName>
        <fullName evidence="1">HAD family hydrolase</fullName>
    </submittedName>
</protein>
<comment type="caution">
    <text evidence="1">The sequence shown here is derived from an EMBL/GenBank/DDBJ whole genome shotgun (WGS) entry which is preliminary data.</text>
</comment>
<dbReference type="SFLD" id="SFLDG01129">
    <property type="entry name" value="C1.5:_HAD__Beta-PGM__Phosphata"/>
    <property type="match status" value="1"/>
</dbReference>
<dbReference type="OrthoDB" id="5623813at2"/>
<evidence type="ECO:0000313" key="2">
    <source>
        <dbReference type="Proteomes" id="UP000275281"/>
    </source>
</evidence>
<dbReference type="InterPro" id="IPR036412">
    <property type="entry name" value="HAD-like_sf"/>
</dbReference>
<gene>
    <name evidence="1" type="ORF">DRW07_10370</name>
</gene>
<dbReference type="Proteomes" id="UP000275281">
    <property type="component" value="Unassembled WGS sequence"/>
</dbReference>
<dbReference type="NCBIfam" id="TIGR01509">
    <property type="entry name" value="HAD-SF-IA-v3"/>
    <property type="match status" value="1"/>
</dbReference>
<dbReference type="SFLD" id="SFLDS00003">
    <property type="entry name" value="Haloacid_Dehalogenase"/>
    <property type="match status" value="1"/>
</dbReference>
<dbReference type="Pfam" id="PF13419">
    <property type="entry name" value="HAD_2"/>
    <property type="match status" value="1"/>
</dbReference>